<evidence type="ECO:0000256" key="2">
    <source>
        <dbReference type="ARBA" id="ARBA00022670"/>
    </source>
</evidence>
<dbReference type="PROSITE" id="PS50240">
    <property type="entry name" value="TRYPSIN_DOM"/>
    <property type="match status" value="1"/>
</dbReference>
<dbReference type="SMART" id="SM00020">
    <property type="entry name" value="Tryp_SPc"/>
    <property type="match status" value="1"/>
</dbReference>
<dbReference type="PRINTS" id="PR00722">
    <property type="entry name" value="CHYMOTRYPSIN"/>
</dbReference>
<dbReference type="Proteomes" id="UP000695007">
    <property type="component" value="Unplaced"/>
</dbReference>
<evidence type="ECO:0000256" key="3">
    <source>
        <dbReference type="ARBA" id="ARBA00022801"/>
    </source>
</evidence>
<dbReference type="AlphaFoldDB" id="A0AAJ6YHU5"/>
<dbReference type="SUPFAM" id="SSF50494">
    <property type="entry name" value="Trypsin-like serine proteases"/>
    <property type="match status" value="1"/>
</dbReference>
<dbReference type="InterPro" id="IPR009003">
    <property type="entry name" value="Peptidase_S1_PA"/>
</dbReference>
<keyword evidence="4" id="KW-0720">Serine protease</keyword>
<evidence type="ECO:0000313" key="7">
    <source>
        <dbReference type="Proteomes" id="UP000695007"/>
    </source>
</evidence>
<accession>A0AAJ6YHU5</accession>
<dbReference type="InterPro" id="IPR050430">
    <property type="entry name" value="Peptidase_S1"/>
</dbReference>
<keyword evidence="5" id="KW-1015">Disulfide bond</keyword>
<keyword evidence="2" id="KW-0645">Protease</keyword>
<evidence type="ECO:0000313" key="8">
    <source>
        <dbReference type="RefSeq" id="XP_011498310.1"/>
    </source>
</evidence>
<dbReference type="Gene3D" id="2.40.10.10">
    <property type="entry name" value="Trypsin-like serine proteases"/>
    <property type="match status" value="1"/>
</dbReference>
<gene>
    <name evidence="8" type="primary">LOC105362547</name>
</gene>
<organism evidence="7 8">
    <name type="scientific">Ceratosolen solmsi marchali</name>
    <dbReference type="NCBI Taxonomy" id="326594"/>
    <lineage>
        <taxon>Eukaryota</taxon>
        <taxon>Metazoa</taxon>
        <taxon>Ecdysozoa</taxon>
        <taxon>Arthropoda</taxon>
        <taxon>Hexapoda</taxon>
        <taxon>Insecta</taxon>
        <taxon>Pterygota</taxon>
        <taxon>Neoptera</taxon>
        <taxon>Endopterygota</taxon>
        <taxon>Hymenoptera</taxon>
        <taxon>Apocrita</taxon>
        <taxon>Proctotrupomorpha</taxon>
        <taxon>Chalcidoidea</taxon>
        <taxon>Agaonidae</taxon>
        <taxon>Agaoninae</taxon>
        <taxon>Ceratosolen</taxon>
    </lineage>
</organism>
<feature type="domain" description="Peptidase S1" evidence="6">
    <location>
        <begin position="1"/>
        <end position="235"/>
    </location>
</feature>
<dbReference type="InterPro" id="IPR001314">
    <property type="entry name" value="Peptidase_S1A"/>
</dbReference>
<proteinExistence type="inferred from homology"/>
<protein>
    <submittedName>
        <fullName evidence="8">Chymotrypsin-2-like</fullName>
    </submittedName>
</protein>
<evidence type="ECO:0000256" key="5">
    <source>
        <dbReference type="ARBA" id="ARBA00023157"/>
    </source>
</evidence>
<dbReference type="GeneID" id="105362547"/>
<comment type="similarity">
    <text evidence="1">Belongs to the peptidase S1 family.</text>
</comment>
<dbReference type="GO" id="GO:0004252">
    <property type="term" value="F:serine-type endopeptidase activity"/>
    <property type="evidence" value="ECO:0007669"/>
    <property type="project" value="InterPro"/>
</dbReference>
<dbReference type="PANTHER" id="PTHR24276">
    <property type="entry name" value="POLYSERASE-RELATED"/>
    <property type="match status" value="1"/>
</dbReference>
<sequence length="236" mass="26386">MPTEFQFIVAIVEVDDSYSIEKNLLCTGSLLTKSHILTCEHCFEEIESQPFRILAGSNSLIDATAFFPLFWISFDQWAVNEGEEIVYPENDIAMIKLIVAVPDECPTVTLATFSENEDLYGLWTVTAGWGQIKNDILPIILHKAIVKIITNENCENIIKALAGEECPVPEELYICTKNLPYTHLGEGDSGGPLLYENNLVGINKALCPDIDFSTYQVNAHLSIHYYRTFIASTITT</sequence>
<reference evidence="8" key="1">
    <citation type="submission" date="2025-08" db="UniProtKB">
        <authorList>
            <consortium name="RefSeq"/>
        </authorList>
    </citation>
    <scope>IDENTIFICATION</scope>
</reference>
<dbReference type="Pfam" id="PF00089">
    <property type="entry name" value="Trypsin"/>
    <property type="match status" value="1"/>
</dbReference>
<evidence type="ECO:0000256" key="4">
    <source>
        <dbReference type="ARBA" id="ARBA00022825"/>
    </source>
</evidence>
<evidence type="ECO:0000256" key="1">
    <source>
        <dbReference type="ARBA" id="ARBA00007664"/>
    </source>
</evidence>
<name>A0AAJ6YHU5_9HYME</name>
<dbReference type="GO" id="GO:0006508">
    <property type="term" value="P:proteolysis"/>
    <property type="evidence" value="ECO:0007669"/>
    <property type="project" value="UniProtKB-KW"/>
</dbReference>
<dbReference type="RefSeq" id="XP_011498310.1">
    <property type="nucleotide sequence ID" value="XM_011500008.1"/>
</dbReference>
<dbReference type="KEGG" id="csol:105362547"/>
<evidence type="ECO:0000259" key="6">
    <source>
        <dbReference type="PROSITE" id="PS50240"/>
    </source>
</evidence>
<dbReference type="InterPro" id="IPR043504">
    <property type="entry name" value="Peptidase_S1_PA_chymotrypsin"/>
</dbReference>
<dbReference type="PANTHER" id="PTHR24276:SF98">
    <property type="entry name" value="FI18310P1-RELATED"/>
    <property type="match status" value="1"/>
</dbReference>
<keyword evidence="7" id="KW-1185">Reference proteome</keyword>
<dbReference type="InterPro" id="IPR001254">
    <property type="entry name" value="Trypsin_dom"/>
</dbReference>
<keyword evidence="3" id="KW-0378">Hydrolase</keyword>